<feature type="region of interest" description="Disordered" evidence="1">
    <location>
        <begin position="28"/>
        <end position="52"/>
    </location>
</feature>
<dbReference type="PANTHER" id="PTHR30383">
    <property type="entry name" value="THIOESTERASE 1/PROTEASE 1/LYSOPHOSPHOLIPASE L1"/>
    <property type="match status" value="1"/>
</dbReference>
<gene>
    <name evidence="3" type="ORF">BJX67DRAFT_352742</name>
</gene>
<proteinExistence type="predicted"/>
<dbReference type="GeneID" id="98144133"/>
<dbReference type="InterPro" id="IPR013830">
    <property type="entry name" value="SGNH_hydro"/>
</dbReference>
<dbReference type="CDD" id="cd01833">
    <property type="entry name" value="XynB_like"/>
    <property type="match status" value="1"/>
</dbReference>
<evidence type="ECO:0000256" key="1">
    <source>
        <dbReference type="SAM" id="MobiDB-lite"/>
    </source>
</evidence>
<keyword evidence="3" id="KW-0378">Hydrolase</keyword>
<reference evidence="3 4" key="1">
    <citation type="submission" date="2024-07" db="EMBL/GenBank/DDBJ databases">
        <title>Section-level genome sequencing and comparative genomics of Aspergillus sections Usti and Cavernicolus.</title>
        <authorList>
            <consortium name="Lawrence Berkeley National Laboratory"/>
            <person name="Nybo J.L."/>
            <person name="Vesth T.C."/>
            <person name="Theobald S."/>
            <person name="Frisvad J.C."/>
            <person name="Larsen T.O."/>
            <person name="Kjaerboelling I."/>
            <person name="Rothschild-Mancinelli K."/>
            <person name="Lyhne E.K."/>
            <person name="Kogle M.E."/>
            <person name="Barry K."/>
            <person name="Clum A."/>
            <person name="Na H."/>
            <person name="Ledsgaard L."/>
            <person name="Lin J."/>
            <person name="Lipzen A."/>
            <person name="Kuo A."/>
            <person name="Riley R."/>
            <person name="Mondo S."/>
            <person name="Labutti K."/>
            <person name="Haridas S."/>
            <person name="Pangalinan J."/>
            <person name="Salamov A.A."/>
            <person name="Simmons B.A."/>
            <person name="Magnuson J.K."/>
            <person name="Chen J."/>
            <person name="Drula E."/>
            <person name="Henrissat B."/>
            <person name="Wiebenga A."/>
            <person name="Lubbers R.J."/>
            <person name="Gomes A.C."/>
            <person name="Macurrencykelacurrency M.R."/>
            <person name="Stajich J."/>
            <person name="Grigoriev I.V."/>
            <person name="Mortensen U.H."/>
            <person name="De Vries R.P."/>
            <person name="Baker S.E."/>
            <person name="Andersen M.R."/>
        </authorList>
    </citation>
    <scope>NUCLEOTIDE SEQUENCE [LARGE SCALE GENOMIC DNA]</scope>
    <source>
        <strain evidence="3 4">CBS 449.75</strain>
    </source>
</reference>
<comment type="caution">
    <text evidence="3">The sequence shown here is derived from an EMBL/GenBank/DDBJ whole genome shotgun (WGS) entry which is preliminary data.</text>
</comment>
<name>A0ABR4LSY1_9EURO</name>
<dbReference type="InterPro" id="IPR036514">
    <property type="entry name" value="SGNH_hydro_sf"/>
</dbReference>
<evidence type="ECO:0000313" key="4">
    <source>
        <dbReference type="Proteomes" id="UP001610432"/>
    </source>
</evidence>
<dbReference type="RefSeq" id="XP_070886615.1">
    <property type="nucleotide sequence ID" value="XM_071029061.1"/>
</dbReference>
<dbReference type="EMBL" id="JBFXLQ010000018">
    <property type="protein sequence ID" value="KAL2867636.1"/>
    <property type="molecule type" value="Genomic_DNA"/>
</dbReference>
<keyword evidence="4" id="KW-1185">Reference proteome</keyword>
<dbReference type="SUPFAM" id="SSF52266">
    <property type="entry name" value="SGNH hydrolase"/>
    <property type="match status" value="1"/>
</dbReference>
<dbReference type="PANTHER" id="PTHR30383:SF31">
    <property type="entry name" value="SGNH HYDROLASE-TYPE ESTERASE DOMAIN-CONTAINING PROTEIN-RELATED"/>
    <property type="match status" value="1"/>
</dbReference>
<evidence type="ECO:0000313" key="3">
    <source>
        <dbReference type="EMBL" id="KAL2867636.1"/>
    </source>
</evidence>
<accession>A0ABR4LSY1</accession>
<dbReference type="Proteomes" id="UP001610432">
    <property type="component" value="Unassembled WGS sequence"/>
</dbReference>
<protein>
    <submittedName>
        <fullName evidence="3">SGNH hydrolase-type esterase domain-containing protein</fullName>
    </submittedName>
</protein>
<organism evidence="3 4">
    <name type="scientific">Aspergillus lucknowensis</name>
    <dbReference type="NCBI Taxonomy" id="176173"/>
    <lineage>
        <taxon>Eukaryota</taxon>
        <taxon>Fungi</taxon>
        <taxon>Dikarya</taxon>
        <taxon>Ascomycota</taxon>
        <taxon>Pezizomycotina</taxon>
        <taxon>Eurotiomycetes</taxon>
        <taxon>Eurotiomycetidae</taxon>
        <taxon>Eurotiales</taxon>
        <taxon>Aspergillaceae</taxon>
        <taxon>Aspergillus</taxon>
        <taxon>Aspergillus subgen. Nidulantes</taxon>
    </lineage>
</organism>
<feature type="compositionally biased region" description="Polar residues" evidence="1">
    <location>
        <begin position="37"/>
        <end position="50"/>
    </location>
</feature>
<evidence type="ECO:0000259" key="2">
    <source>
        <dbReference type="Pfam" id="PF13472"/>
    </source>
</evidence>
<dbReference type="Gene3D" id="3.40.50.1110">
    <property type="entry name" value="SGNH hydrolase"/>
    <property type="match status" value="1"/>
</dbReference>
<dbReference type="InterPro" id="IPR051532">
    <property type="entry name" value="Ester_Hydrolysis_Enzymes"/>
</dbReference>
<sequence length="268" mass="29313">MLLSSLSPRLQASSSRLAVVLRHHPQPKYPPAAMASHYSSPTSRDQSPSPLTGIPLRLMPLGGSITQGVGSSDSNGYRKHLFDLLQSSGCNIDMVGSRKTGSMASNSHEGWRGFRLDEIERKARRSVPVLQPDLFTVNAGSNDCLQRFEIDVFGERMGALLAYLWLVAPRSTVILSTLVINADGGTDEVVRRVNEQIREVVTREAAAGKRIVLADMYSKDGPGLEDLGADGTHPDDVGYEKMARIWFDSIHRAAVSGFFISHHQTSNQ</sequence>
<feature type="domain" description="SGNH hydrolase-type esterase" evidence="2">
    <location>
        <begin position="61"/>
        <end position="240"/>
    </location>
</feature>
<dbReference type="GO" id="GO:0016787">
    <property type="term" value="F:hydrolase activity"/>
    <property type="evidence" value="ECO:0007669"/>
    <property type="project" value="UniProtKB-KW"/>
</dbReference>
<dbReference type="Pfam" id="PF13472">
    <property type="entry name" value="Lipase_GDSL_2"/>
    <property type="match status" value="1"/>
</dbReference>